<dbReference type="Pfam" id="PF01603">
    <property type="entry name" value="B56"/>
    <property type="match status" value="1"/>
</dbReference>
<dbReference type="Gene3D" id="1.25.10.10">
    <property type="entry name" value="Leucine-rich Repeat Variant"/>
    <property type="match status" value="1"/>
</dbReference>
<reference evidence="1 2" key="1">
    <citation type="journal article" date="2014" name="MBio">
        <title>The Ordospora colligata genome; evolution of extreme reduction in microsporidia and host-to-parasite horizontal gene transfer.</title>
        <authorList>
            <person name="Pombert J.-F."/>
            <person name="Haag K.L."/>
            <person name="Beidas S."/>
            <person name="Ebert D."/>
            <person name="Keeling P.J."/>
        </authorList>
    </citation>
    <scope>NUCLEOTIDE SEQUENCE [LARGE SCALE GENOMIC DNA]</scope>
    <source>
        <strain evidence="1 2">OC4</strain>
    </source>
</reference>
<dbReference type="AlphaFoldDB" id="A0A0B2ULL4"/>
<dbReference type="STRING" id="1354746.A0A0B2ULL4"/>
<dbReference type="EMBL" id="JOKQ01000004">
    <property type="protein sequence ID" value="KHN69870.1"/>
    <property type="molecule type" value="Genomic_DNA"/>
</dbReference>
<dbReference type="InterPro" id="IPR002554">
    <property type="entry name" value="PP2A_B56"/>
</dbReference>
<evidence type="ECO:0000313" key="2">
    <source>
        <dbReference type="Proteomes" id="UP000031056"/>
    </source>
</evidence>
<dbReference type="GO" id="GO:0019888">
    <property type="term" value="F:protein phosphatase regulator activity"/>
    <property type="evidence" value="ECO:0007669"/>
    <property type="project" value="InterPro"/>
</dbReference>
<name>A0A0B2ULL4_9MICR</name>
<dbReference type="RefSeq" id="XP_014563912.1">
    <property type="nucleotide sequence ID" value="XM_014708426.1"/>
</dbReference>
<dbReference type="VEuPathDB" id="MicrosporidiaDB:M896_040650"/>
<dbReference type="SUPFAM" id="SSF48371">
    <property type="entry name" value="ARM repeat"/>
    <property type="match status" value="1"/>
</dbReference>
<protein>
    <submittedName>
        <fullName evidence="1">Protein phosphatase 2A</fullName>
    </submittedName>
</protein>
<proteinExistence type="predicted"/>
<dbReference type="PANTHER" id="PTHR10257:SF3">
    <property type="entry name" value="SERINE_THREONINE-PROTEIN PHOSPHATASE 2A 56 KDA REGULATORY SUBUNIT GAMMA ISOFORM"/>
    <property type="match status" value="1"/>
</dbReference>
<dbReference type="InterPro" id="IPR011989">
    <property type="entry name" value="ARM-like"/>
</dbReference>
<dbReference type="PANTHER" id="PTHR10257">
    <property type="entry name" value="SERINE/THREONINE PROTEIN PHOSPHATASE 2A PP2A REGULATORY SUBUNIT B"/>
    <property type="match status" value="1"/>
</dbReference>
<dbReference type="GeneID" id="26261504"/>
<dbReference type="GO" id="GO:0007165">
    <property type="term" value="P:signal transduction"/>
    <property type="evidence" value="ECO:0007669"/>
    <property type="project" value="InterPro"/>
</dbReference>
<dbReference type="GO" id="GO:0000159">
    <property type="term" value="C:protein phosphatase type 2A complex"/>
    <property type="evidence" value="ECO:0007669"/>
    <property type="project" value="InterPro"/>
</dbReference>
<dbReference type="InParanoid" id="A0A0B2ULL4"/>
<keyword evidence="2" id="KW-1185">Reference proteome</keyword>
<dbReference type="InterPro" id="IPR016024">
    <property type="entry name" value="ARM-type_fold"/>
</dbReference>
<evidence type="ECO:0000313" key="1">
    <source>
        <dbReference type="EMBL" id="KHN69870.1"/>
    </source>
</evidence>
<sequence length="394" mass="44757">MDDGLLCCFDADEQQVLEWIVSTGIENVFDRVNDGSVKMTHILFKCIVRVCLGNVLRTLPRSTDLLYEAGIARGNETITGEIDVDTMYGLTHVNDVLKDGSFLSKVSLKLIVAAMRKTPRKAVEGVFDTNDIYGLIRMIRSDDPKERMHICQVIIGACLCSTHATAIKLAVFNEIVSFIEGMRVNTGIDDLLKIMCVIVSEKKYESQEVYVFYFEAILKLAGSQRCQGVSQIGSVIRAFHREYPRLVLLGLKYFRKVFGVMCSTSKVMVVYVVSDVIQSMSHEKHLEMSDVIYELISLFFCSEHYLVIEMAADMVLANATGVLYKNRKEFIPKVFESVYRASKRSWHIECVSKVLRSLQAVFWMDNGMFEMCLKKYNKKRWESGVHSVDGSNNQ</sequence>
<dbReference type="HOGENOM" id="CLU_700387_0_0_1"/>
<dbReference type="OrthoDB" id="2193601at2759"/>
<comment type="caution">
    <text evidence="1">The sequence shown here is derived from an EMBL/GenBank/DDBJ whole genome shotgun (WGS) entry which is preliminary data.</text>
</comment>
<dbReference type="Proteomes" id="UP000031056">
    <property type="component" value="Unassembled WGS sequence"/>
</dbReference>
<accession>A0A0B2ULL4</accession>
<organism evidence="1 2">
    <name type="scientific">Ordospora colligata OC4</name>
    <dbReference type="NCBI Taxonomy" id="1354746"/>
    <lineage>
        <taxon>Eukaryota</taxon>
        <taxon>Fungi</taxon>
        <taxon>Fungi incertae sedis</taxon>
        <taxon>Microsporidia</taxon>
        <taxon>Ordosporidae</taxon>
        <taxon>Ordospora</taxon>
    </lineage>
</organism>
<gene>
    <name evidence="1" type="ORF">M896_040650</name>
</gene>